<proteinExistence type="predicted"/>
<protein>
    <submittedName>
        <fullName evidence="2">Uncharacterized protein</fullName>
    </submittedName>
</protein>
<sequence>MATTEDVIMTDYEEEPFPFLDLPLELRHIIYDKYNEREDGHEHVMRDWFDKAEGLIPSAGDEIDNSDSEDEIPEEDGEEEDDDDDEEEEDTDAASHPSANMVSGTLESASTTTTRARPQTKYRHTIGMFELSACPPPPNILLVNKQIKDEAIRHFYETANLTIHATQSFCHYTFFEETLDLLVNKPFSPLESIRKCTLRFVWDSELLRGSDMDSGIHSFYEEMLSIRANKVAETLKKAPNLKEIKIEWHDTVKSVDSMSLAQLTLAPIIENEKGIDASTRYFWMEPGHVPDVNSIQGKMKVGLRKAFDSGHHFC</sequence>
<accession>A0A9P4M2V4</accession>
<evidence type="ECO:0000256" key="1">
    <source>
        <dbReference type="SAM" id="MobiDB-lite"/>
    </source>
</evidence>
<reference evidence="2" key="1">
    <citation type="journal article" date="2020" name="Stud. Mycol.">
        <title>101 Dothideomycetes genomes: a test case for predicting lifestyles and emergence of pathogens.</title>
        <authorList>
            <person name="Haridas S."/>
            <person name="Albert R."/>
            <person name="Binder M."/>
            <person name="Bloem J."/>
            <person name="Labutti K."/>
            <person name="Salamov A."/>
            <person name="Andreopoulos B."/>
            <person name="Baker S."/>
            <person name="Barry K."/>
            <person name="Bills G."/>
            <person name="Bluhm B."/>
            <person name="Cannon C."/>
            <person name="Castanera R."/>
            <person name="Culley D."/>
            <person name="Daum C."/>
            <person name="Ezra D."/>
            <person name="Gonzalez J."/>
            <person name="Henrissat B."/>
            <person name="Kuo A."/>
            <person name="Liang C."/>
            <person name="Lipzen A."/>
            <person name="Lutzoni F."/>
            <person name="Magnuson J."/>
            <person name="Mondo S."/>
            <person name="Nolan M."/>
            <person name="Ohm R."/>
            <person name="Pangilinan J."/>
            <person name="Park H.-J."/>
            <person name="Ramirez L."/>
            <person name="Alfaro M."/>
            <person name="Sun H."/>
            <person name="Tritt A."/>
            <person name="Yoshinaga Y."/>
            <person name="Zwiers L.-H."/>
            <person name="Turgeon B."/>
            <person name="Goodwin S."/>
            <person name="Spatafora J."/>
            <person name="Crous P."/>
            <person name="Grigoriev I."/>
        </authorList>
    </citation>
    <scope>NUCLEOTIDE SEQUENCE</scope>
    <source>
        <strain evidence="2">CBS 133067</strain>
    </source>
</reference>
<feature type="region of interest" description="Disordered" evidence="1">
    <location>
        <begin position="57"/>
        <end position="121"/>
    </location>
</feature>
<evidence type="ECO:0000313" key="2">
    <source>
        <dbReference type="EMBL" id="KAF2096056.1"/>
    </source>
</evidence>
<feature type="compositionally biased region" description="Acidic residues" evidence="1">
    <location>
        <begin position="61"/>
        <end position="92"/>
    </location>
</feature>
<dbReference type="AlphaFoldDB" id="A0A9P4M2V4"/>
<dbReference type="EMBL" id="ML978130">
    <property type="protein sequence ID" value="KAF2096056.1"/>
    <property type="molecule type" value="Genomic_DNA"/>
</dbReference>
<dbReference type="OrthoDB" id="3795483at2759"/>
<name>A0A9P4M2V4_9PEZI</name>
<comment type="caution">
    <text evidence="2">The sequence shown here is derived from an EMBL/GenBank/DDBJ whole genome shotgun (WGS) entry which is preliminary data.</text>
</comment>
<feature type="compositionally biased region" description="Polar residues" evidence="1">
    <location>
        <begin position="97"/>
        <end position="117"/>
    </location>
</feature>
<gene>
    <name evidence="2" type="ORF">NA57DRAFT_78826</name>
</gene>
<keyword evidence="3" id="KW-1185">Reference proteome</keyword>
<organism evidence="2 3">
    <name type="scientific">Rhizodiscina lignyota</name>
    <dbReference type="NCBI Taxonomy" id="1504668"/>
    <lineage>
        <taxon>Eukaryota</taxon>
        <taxon>Fungi</taxon>
        <taxon>Dikarya</taxon>
        <taxon>Ascomycota</taxon>
        <taxon>Pezizomycotina</taxon>
        <taxon>Dothideomycetes</taxon>
        <taxon>Pleosporomycetidae</taxon>
        <taxon>Aulographales</taxon>
        <taxon>Rhizodiscinaceae</taxon>
        <taxon>Rhizodiscina</taxon>
    </lineage>
</organism>
<dbReference type="Proteomes" id="UP000799772">
    <property type="component" value="Unassembled WGS sequence"/>
</dbReference>
<evidence type="ECO:0000313" key="3">
    <source>
        <dbReference type="Proteomes" id="UP000799772"/>
    </source>
</evidence>